<dbReference type="GeneID" id="35871098"/>
<evidence type="ECO:0000313" key="12">
    <source>
        <dbReference type="Proteomes" id="UP000182692"/>
    </source>
</evidence>
<evidence type="ECO:0000256" key="6">
    <source>
        <dbReference type="ARBA" id="ARBA00022989"/>
    </source>
</evidence>
<dbReference type="InterPro" id="IPR003010">
    <property type="entry name" value="C-N_Hydrolase"/>
</dbReference>
<evidence type="ECO:0000256" key="1">
    <source>
        <dbReference type="ARBA" id="ARBA00004651"/>
    </source>
</evidence>
<comment type="pathway">
    <text evidence="9">Protein modification; lipoprotein biosynthesis (N-acyl transfer).</text>
</comment>
<dbReference type="PANTHER" id="PTHR38686:SF1">
    <property type="entry name" value="APOLIPOPROTEIN N-ACYLTRANSFERASE"/>
    <property type="match status" value="1"/>
</dbReference>
<comment type="function">
    <text evidence="9">Catalyzes the phospholipid dependent N-acylation of the N-terminal cysteine of apolipoprotein, the last step in lipoprotein maturation.</text>
</comment>
<dbReference type="PANTHER" id="PTHR38686">
    <property type="entry name" value="APOLIPOPROTEIN N-ACYLTRANSFERASE"/>
    <property type="match status" value="1"/>
</dbReference>
<keyword evidence="11" id="KW-0449">Lipoprotein</keyword>
<dbReference type="GO" id="GO:0042158">
    <property type="term" value="P:lipoprotein biosynthetic process"/>
    <property type="evidence" value="ECO:0007669"/>
    <property type="project" value="UniProtKB-UniRule"/>
</dbReference>
<feature type="domain" description="CN hydrolase" evidence="10">
    <location>
        <begin position="227"/>
        <end position="473"/>
    </location>
</feature>
<dbReference type="InterPro" id="IPR045378">
    <property type="entry name" value="LNT_N"/>
</dbReference>
<dbReference type="InterPro" id="IPR036526">
    <property type="entry name" value="C-N_Hydrolase_sf"/>
</dbReference>
<evidence type="ECO:0000259" key="10">
    <source>
        <dbReference type="PROSITE" id="PS50263"/>
    </source>
</evidence>
<keyword evidence="3 9" id="KW-1003">Cell membrane</keyword>
<evidence type="ECO:0000256" key="9">
    <source>
        <dbReference type="HAMAP-Rule" id="MF_01148"/>
    </source>
</evidence>
<dbReference type="UniPathway" id="UPA00666"/>
<keyword evidence="6 9" id="KW-1133">Transmembrane helix</keyword>
<dbReference type="Pfam" id="PF00795">
    <property type="entry name" value="CN_hydrolase"/>
    <property type="match status" value="1"/>
</dbReference>
<dbReference type="InterPro" id="IPR004563">
    <property type="entry name" value="Apolipo_AcylTrfase"/>
</dbReference>
<dbReference type="RefSeq" id="WP_074926968.1">
    <property type="nucleotide sequence ID" value="NZ_FOWR01000015.1"/>
</dbReference>
<evidence type="ECO:0000256" key="8">
    <source>
        <dbReference type="ARBA" id="ARBA00023315"/>
    </source>
</evidence>
<dbReference type="GO" id="GO:0016410">
    <property type="term" value="F:N-acyltransferase activity"/>
    <property type="evidence" value="ECO:0007669"/>
    <property type="project" value="UniProtKB-UniRule"/>
</dbReference>
<comment type="similarity">
    <text evidence="2 9">Belongs to the CN hydrolase family. Apolipoprotein N-acyltransferase subfamily.</text>
</comment>
<dbReference type="Proteomes" id="UP000182692">
    <property type="component" value="Unassembled WGS sequence"/>
</dbReference>
<feature type="transmembrane region" description="Helical" evidence="9">
    <location>
        <begin position="87"/>
        <end position="113"/>
    </location>
</feature>
<sequence length="516" mass="57196">MLNVKTFKRPQVFKRIFGAAFSGALATLAFAPYSFWPAMLVSLVLLFLLIHKQSPKRAALIGFSWGLGQFSTGIGWVYVVIEQFGGLPTAVGLILIGLLVTYLALFPALFGYLLKRIQLPLAQSYLLLAPSLWLLIDWFRGWFLTGFPWLWPGYSQIDSPLAAFAPMFGVQGITLAVVVIAASITLTLLSRKATMLLPALVVAVVAVVSGQMQWVQETGKTVDVAMVQGNVPQELKWLPSQRWPTLLSYQDMTRQNWDADIVIWPEAAIPALERDLPDFLARLDAAARNNDSAIIAGVLDQNPQGQFYNNVITLGDNGTEGYSYPATESYSKHHLLVFGEFVPFADILRPLAPLFNLPMSSFSRGDYTQPNIDAKGYQLAPAICYEIAFSDQVRHSLTPDSDFILTLSNDTWFGTSIGPHQHLEIAQMRALENGKPVFRATNTGLTAAIDYKGQIIEQIPQFETVVLRTDIATTNGQTPYTRFGDWPLYLWIVLSGIALLLMRRAQQSTTVGESQK</sequence>
<dbReference type="GO" id="GO:0005886">
    <property type="term" value="C:plasma membrane"/>
    <property type="evidence" value="ECO:0007669"/>
    <property type="project" value="UniProtKB-SubCell"/>
</dbReference>
<dbReference type="SUPFAM" id="SSF56317">
    <property type="entry name" value="Carbon-nitrogen hydrolase"/>
    <property type="match status" value="1"/>
</dbReference>
<dbReference type="EC" id="2.3.1.269" evidence="9"/>
<keyword evidence="4 9" id="KW-0808">Transferase</keyword>
<feature type="transmembrane region" description="Helical" evidence="9">
    <location>
        <begin position="12"/>
        <end position="29"/>
    </location>
</feature>
<feature type="transmembrane region" description="Helical" evidence="9">
    <location>
        <begin position="163"/>
        <end position="189"/>
    </location>
</feature>
<dbReference type="Gene3D" id="3.60.110.10">
    <property type="entry name" value="Carbon-nitrogen hydrolase"/>
    <property type="match status" value="1"/>
</dbReference>
<evidence type="ECO:0000256" key="5">
    <source>
        <dbReference type="ARBA" id="ARBA00022692"/>
    </source>
</evidence>
<comment type="subcellular location">
    <subcellularLocation>
        <location evidence="1 9">Cell membrane</location>
        <topology evidence="1 9">Multi-pass membrane protein</topology>
    </subcellularLocation>
</comment>
<keyword evidence="5 9" id="KW-0812">Transmembrane</keyword>
<gene>
    <name evidence="9" type="primary">lnt</name>
    <name evidence="11" type="ORF">SAMN03084138_02268</name>
</gene>
<feature type="transmembrane region" description="Helical" evidence="9">
    <location>
        <begin position="125"/>
        <end position="143"/>
    </location>
</feature>
<evidence type="ECO:0000256" key="3">
    <source>
        <dbReference type="ARBA" id="ARBA00022475"/>
    </source>
</evidence>
<dbReference type="NCBIfam" id="TIGR00546">
    <property type="entry name" value="lnt"/>
    <property type="match status" value="1"/>
</dbReference>
<dbReference type="STRING" id="1121869.SAMN03084138_02268"/>
<feature type="transmembrane region" description="Helical" evidence="9">
    <location>
        <begin position="196"/>
        <end position="214"/>
    </location>
</feature>
<dbReference type="EMBL" id="FOWR01000015">
    <property type="protein sequence ID" value="SFP46755.1"/>
    <property type="molecule type" value="Genomic_DNA"/>
</dbReference>
<feature type="transmembrane region" description="Helical" evidence="9">
    <location>
        <begin position="58"/>
        <end position="81"/>
    </location>
</feature>
<evidence type="ECO:0000313" key="11">
    <source>
        <dbReference type="EMBL" id="SFP46755.1"/>
    </source>
</evidence>
<dbReference type="Pfam" id="PF20154">
    <property type="entry name" value="LNT_N"/>
    <property type="match status" value="1"/>
</dbReference>
<organism evidence="11 12">
    <name type="scientific">Enterovibrio norvegicus DSM 15893</name>
    <dbReference type="NCBI Taxonomy" id="1121869"/>
    <lineage>
        <taxon>Bacteria</taxon>
        <taxon>Pseudomonadati</taxon>
        <taxon>Pseudomonadota</taxon>
        <taxon>Gammaproteobacteria</taxon>
        <taxon>Vibrionales</taxon>
        <taxon>Vibrionaceae</taxon>
        <taxon>Enterovibrio</taxon>
    </lineage>
</organism>
<name>A0A1I5QKL2_9GAMM</name>
<accession>A0A1I5QKL2</accession>
<dbReference type="HAMAP" id="MF_01148">
    <property type="entry name" value="Lnt"/>
    <property type="match status" value="1"/>
</dbReference>
<dbReference type="PROSITE" id="PS50263">
    <property type="entry name" value="CN_HYDROLASE"/>
    <property type="match status" value="1"/>
</dbReference>
<proteinExistence type="inferred from homology"/>
<reference evidence="11 12" key="1">
    <citation type="submission" date="2016-10" db="EMBL/GenBank/DDBJ databases">
        <authorList>
            <person name="de Groot N.N."/>
        </authorList>
    </citation>
    <scope>NUCLEOTIDE SEQUENCE [LARGE SCALE GENOMIC DNA]</scope>
    <source>
        <strain evidence="11 12">DSM 15893</strain>
    </source>
</reference>
<protein>
    <recommendedName>
        <fullName evidence="9">Apolipoprotein N-acyltransferase</fullName>
        <shortName evidence="9">ALP N-acyltransferase</shortName>
        <ecNumber evidence="9">2.3.1.269</ecNumber>
    </recommendedName>
</protein>
<dbReference type="AlphaFoldDB" id="A0A1I5QKL2"/>
<feature type="transmembrane region" description="Helical" evidence="9">
    <location>
        <begin position="35"/>
        <end position="51"/>
    </location>
</feature>
<evidence type="ECO:0000256" key="7">
    <source>
        <dbReference type="ARBA" id="ARBA00023136"/>
    </source>
</evidence>
<keyword evidence="8 9" id="KW-0012">Acyltransferase</keyword>
<keyword evidence="7 9" id="KW-0472">Membrane</keyword>
<evidence type="ECO:0000256" key="2">
    <source>
        <dbReference type="ARBA" id="ARBA00010065"/>
    </source>
</evidence>
<comment type="catalytic activity">
    <reaction evidence="9">
        <text>N-terminal S-1,2-diacyl-sn-glyceryl-L-cysteinyl-[lipoprotein] + a glycerophospholipid = N-acyl-S-1,2-diacyl-sn-glyceryl-L-cysteinyl-[lipoprotein] + a 2-acyl-sn-glycero-3-phospholipid + H(+)</text>
        <dbReference type="Rhea" id="RHEA:48228"/>
        <dbReference type="Rhea" id="RHEA-COMP:14681"/>
        <dbReference type="Rhea" id="RHEA-COMP:14684"/>
        <dbReference type="ChEBI" id="CHEBI:15378"/>
        <dbReference type="ChEBI" id="CHEBI:136912"/>
        <dbReference type="ChEBI" id="CHEBI:140656"/>
        <dbReference type="ChEBI" id="CHEBI:140657"/>
        <dbReference type="ChEBI" id="CHEBI:140660"/>
        <dbReference type="EC" id="2.3.1.269"/>
    </reaction>
</comment>
<evidence type="ECO:0000256" key="4">
    <source>
        <dbReference type="ARBA" id="ARBA00022679"/>
    </source>
</evidence>
<dbReference type="CDD" id="cd07571">
    <property type="entry name" value="ALP_N-acyl_transferase"/>
    <property type="match status" value="1"/>
</dbReference>